<reference evidence="3" key="1">
    <citation type="submission" date="2016-06" db="UniProtKB">
        <authorList>
            <consortium name="WormBaseParasite"/>
        </authorList>
    </citation>
    <scope>IDENTIFICATION</scope>
</reference>
<keyword evidence="2" id="KW-1185">Reference proteome</keyword>
<evidence type="ECO:0000313" key="1">
    <source>
        <dbReference type="EMBL" id="VDN06564.1"/>
    </source>
</evidence>
<dbReference type="AlphaFoldDB" id="A0A182F0A4"/>
<protein>
    <submittedName>
        <fullName evidence="3">Ovule protein</fullName>
    </submittedName>
</protein>
<evidence type="ECO:0000313" key="3">
    <source>
        <dbReference type="WBParaSite" id="nOo.2.0.1.t13867-RA"/>
    </source>
</evidence>
<evidence type="ECO:0000313" key="2">
    <source>
        <dbReference type="Proteomes" id="UP000271087"/>
    </source>
</evidence>
<dbReference type="Proteomes" id="UP000271087">
    <property type="component" value="Unassembled WGS sequence"/>
</dbReference>
<proteinExistence type="predicted"/>
<reference evidence="1 2" key="2">
    <citation type="submission" date="2018-08" db="EMBL/GenBank/DDBJ databases">
        <authorList>
            <person name="Laetsch R D."/>
            <person name="Stevens L."/>
            <person name="Kumar S."/>
            <person name="Blaxter L. M."/>
        </authorList>
    </citation>
    <scope>NUCLEOTIDE SEQUENCE [LARGE SCALE GENOMIC DNA]</scope>
</reference>
<sequence>MALKRKTYTQCLVHPTARQLSLPKAVHWCTHSMSMLHSSKQNVIVFENFENRMKTFRPTIPLIIRFIEYNCFITCSSYPEGNFRGN</sequence>
<name>A0A182F0A4_ONCOC</name>
<dbReference type="EMBL" id="UYRW01020172">
    <property type="protein sequence ID" value="VDN06564.1"/>
    <property type="molecule type" value="Genomic_DNA"/>
</dbReference>
<accession>A0A182F0A4</accession>
<organism evidence="3">
    <name type="scientific">Onchocerca ochengi</name>
    <name type="common">Filarial nematode worm</name>
    <dbReference type="NCBI Taxonomy" id="42157"/>
    <lineage>
        <taxon>Eukaryota</taxon>
        <taxon>Metazoa</taxon>
        <taxon>Ecdysozoa</taxon>
        <taxon>Nematoda</taxon>
        <taxon>Chromadorea</taxon>
        <taxon>Rhabditida</taxon>
        <taxon>Spirurina</taxon>
        <taxon>Spiruromorpha</taxon>
        <taxon>Filarioidea</taxon>
        <taxon>Onchocercidae</taxon>
        <taxon>Onchocerca</taxon>
    </lineage>
</organism>
<dbReference type="WBParaSite" id="nOo.2.0.1.t13867-RA">
    <property type="protein sequence ID" value="nOo.2.0.1.t13867-RA"/>
    <property type="gene ID" value="nOo.2.0.1.g13867"/>
</dbReference>
<gene>
    <name evidence="1" type="ORF">NOO_LOCUS13867</name>
</gene>